<evidence type="ECO:0000256" key="8">
    <source>
        <dbReference type="RuleBase" id="RU362002"/>
    </source>
</evidence>
<evidence type="ECO:0000256" key="7">
    <source>
        <dbReference type="ARBA" id="ARBA00023177"/>
    </source>
</evidence>
<dbReference type="Gene3D" id="1.10.3430.10">
    <property type="entry name" value="Ammonium transporter AmtB like domains"/>
    <property type="match status" value="1"/>
</dbReference>
<feature type="transmembrane region" description="Helical" evidence="8">
    <location>
        <begin position="176"/>
        <end position="195"/>
    </location>
</feature>
<evidence type="ECO:0000256" key="3">
    <source>
        <dbReference type="ARBA" id="ARBA00022448"/>
    </source>
</evidence>
<feature type="transmembrane region" description="Helical" evidence="8">
    <location>
        <begin position="331"/>
        <end position="349"/>
    </location>
</feature>
<dbReference type="Proteomes" id="UP001152759">
    <property type="component" value="Chromosome 4"/>
</dbReference>
<dbReference type="Pfam" id="PF00909">
    <property type="entry name" value="Ammonium_transp"/>
    <property type="match status" value="1"/>
</dbReference>
<dbReference type="PANTHER" id="PTHR11730">
    <property type="entry name" value="AMMONIUM TRANSPORTER"/>
    <property type="match status" value="1"/>
</dbReference>
<dbReference type="InterPro" id="IPR001905">
    <property type="entry name" value="Ammonium_transpt"/>
</dbReference>
<keyword evidence="6 8" id="KW-0472">Membrane</keyword>
<dbReference type="SUPFAM" id="SSF111352">
    <property type="entry name" value="Ammonium transporter"/>
    <property type="match status" value="1"/>
</dbReference>
<dbReference type="NCBIfam" id="TIGR00836">
    <property type="entry name" value="amt"/>
    <property type="match status" value="1"/>
</dbReference>
<name>A0A9P0F2E1_BEMTA</name>
<evidence type="ECO:0000256" key="6">
    <source>
        <dbReference type="ARBA" id="ARBA00023136"/>
    </source>
</evidence>
<keyword evidence="5 8" id="KW-1133">Transmembrane helix</keyword>
<evidence type="ECO:0000313" key="11">
    <source>
        <dbReference type="Proteomes" id="UP001152759"/>
    </source>
</evidence>
<feature type="domain" description="Ammonium transporter AmtB-like" evidence="9">
    <location>
        <begin position="21"/>
        <end position="421"/>
    </location>
</feature>
<organism evidence="10 11">
    <name type="scientific">Bemisia tabaci</name>
    <name type="common">Sweetpotato whitefly</name>
    <name type="synonym">Aleurodes tabaci</name>
    <dbReference type="NCBI Taxonomy" id="7038"/>
    <lineage>
        <taxon>Eukaryota</taxon>
        <taxon>Metazoa</taxon>
        <taxon>Ecdysozoa</taxon>
        <taxon>Arthropoda</taxon>
        <taxon>Hexapoda</taxon>
        <taxon>Insecta</taxon>
        <taxon>Pterygota</taxon>
        <taxon>Neoptera</taxon>
        <taxon>Paraneoptera</taxon>
        <taxon>Hemiptera</taxon>
        <taxon>Sternorrhyncha</taxon>
        <taxon>Aleyrodoidea</taxon>
        <taxon>Aleyrodidae</taxon>
        <taxon>Aleyrodinae</taxon>
        <taxon>Bemisia</taxon>
    </lineage>
</organism>
<feature type="transmembrane region" description="Helical" evidence="8">
    <location>
        <begin position="303"/>
        <end position="319"/>
    </location>
</feature>
<evidence type="ECO:0000256" key="4">
    <source>
        <dbReference type="ARBA" id="ARBA00022692"/>
    </source>
</evidence>
<feature type="transmembrane region" description="Helical" evidence="8">
    <location>
        <begin position="136"/>
        <end position="156"/>
    </location>
</feature>
<dbReference type="InterPro" id="IPR029020">
    <property type="entry name" value="Ammonium/urea_transptr"/>
</dbReference>
<protein>
    <recommendedName>
        <fullName evidence="8">Ammonium transporter</fullName>
    </recommendedName>
</protein>
<dbReference type="FunFam" id="1.10.3430.10:FF:000008">
    <property type="entry name" value="Ammonium transporter"/>
    <property type="match status" value="1"/>
</dbReference>
<feature type="transmembrane region" description="Helical" evidence="8">
    <location>
        <begin position="278"/>
        <end position="297"/>
    </location>
</feature>
<feature type="transmembrane region" description="Helical" evidence="8">
    <location>
        <begin position="20"/>
        <end position="46"/>
    </location>
</feature>
<comment type="subcellular location">
    <subcellularLocation>
        <location evidence="8">Cell membrane</location>
        <topology evidence="8">Multi-pass membrane protein</topology>
    </subcellularLocation>
    <subcellularLocation>
        <location evidence="1">Membrane</location>
        <topology evidence="1">Multi-pass membrane protein</topology>
    </subcellularLocation>
</comment>
<accession>A0A9P0F2E1</accession>
<feature type="transmembrane region" description="Helical" evidence="8">
    <location>
        <begin position="58"/>
        <end position="76"/>
    </location>
</feature>
<evidence type="ECO:0000256" key="5">
    <source>
        <dbReference type="ARBA" id="ARBA00022989"/>
    </source>
</evidence>
<evidence type="ECO:0000313" key="10">
    <source>
        <dbReference type="EMBL" id="CAH0389038.1"/>
    </source>
</evidence>
<dbReference type="AlphaFoldDB" id="A0A9P0F2E1"/>
<reference evidence="10" key="1">
    <citation type="submission" date="2021-12" db="EMBL/GenBank/DDBJ databases">
        <authorList>
            <person name="King R."/>
        </authorList>
    </citation>
    <scope>NUCLEOTIDE SEQUENCE</scope>
</reference>
<feature type="transmembrane region" description="Helical" evidence="8">
    <location>
        <begin position="369"/>
        <end position="398"/>
    </location>
</feature>
<keyword evidence="3 8" id="KW-0813">Transport</keyword>
<keyword evidence="4 8" id="KW-0812">Transmembrane</keyword>
<feature type="transmembrane region" description="Helical" evidence="8">
    <location>
        <begin position="105"/>
        <end position="129"/>
    </location>
</feature>
<keyword evidence="11" id="KW-1185">Reference proteome</keyword>
<proteinExistence type="inferred from homology"/>
<evidence type="ECO:0000256" key="2">
    <source>
        <dbReference type="ARBA" id="ARBA00005887"/>
    </source>
</evidence>
<keyword evidence="7 8" id="KW-0924">Ammonia transport</keyword>
<dbReference type="GO" id="GO:0005886">
    <property type="term" value="C:plasma membrane"/>
    <property type="evidence" value="ECO:0007669"/>
    <property type="project" value="UniProtKB-SubCell"/>
</dbReference>
<dbReference type="InterPro" id="IPR024041">
    <property type="entry name" value="NH4_transpt_AmtB-like_dom"/>
</dbReference>
<evidence type="ECO:0000256" key="1">
    <source>
        <dbReference type="ARBA" id="ARBA00004141"/>
    </source>
</evidence>
<dbReference type="PANTHER" id="PTHR11730:SF58">
    <property type="entry name" value="AMMONIUM TRANSPORTER"/>
    <property type="match status" value="1"/>
</dbReference>
<evidence type="ECO:0000259" key="9">
    <source>
        <dbReference type="Pfam" id="PF00909"/>
    </source>
</evidence>
<dbReference type="GO" id="GO:0097272">
    <property type="term" value="P:ammonium homeostasis"/>
    <property type="evidence" value="ECO:0007669"/>
    <property type="project" value="TreeGrafter"/>
</dbReference>
<comment type="similarity">
    <text evidence="2 8">Belongs to the ammonia transporter channel (TC 1.A.11.2) family.</text>
</comment>
<sequence>MNESSTSESGGIYDFSSEDAAWILTSAFIIFTMQTGFGLLELGCVAPKNEVNIMMKNLVDIFLGGITYWLFGYALSFGRSELNTPFVALGDFALNIDNADPQKGAIYTFFVFQLSFATTATTIVSGAVAERCGFKAYCLFSLINNIVYCLPAGWVWGEHGFLSKMGAVDIAGSSVVHLTGGVTALAAVIMLGPRIGRYELGIEPLPLGKPSSCAQGLFVLWWGWLAFNSGSTYGVTNGKIDYAAKAAAMTMISSFGGGTVGLLYSFHTQNGRCSMMDVVNSVLGALVAVTAGCFLYQSWEALLVGAIGGLLVAYSVPFFDRLNIDDPVGASSVHGVCGMWGTLAVGLFAENPLPLTTTYGRSGLFRGGGWTLFFVQSLTVISIAVWSFFSTIVLLWVVNKIFPLRLEAYQEIRGADYYEHGIEDSSTEKTAKSKGRIYLEELDFLLKRTKDLKFGGNLRVTPQKSGDPKNQRKISSNNKFFRSKFRRKIVNGTDAPPIDPYGNDFNFNTPIAWIN</sequence>
<dbReference type="GO" id="GO:0008519">
    <property type="term" value="F:ammonium channel activity"/>
    <property type="evidence" value="ECO:0007669"/>
    <property type="project" value="InterPro"/>
</dbReference>
<feature type="transmembrane region" description="Helical" evidence="8">
    <location>
        <begin position="247"/>
        <end position="266"/>
    </location>
</feature>
<gene>
    <name evidence="10" type="ORF">BEMITA_LOCUS7910</name>
</gene>
<dbReference type="EMBL" id="OU963865">
    <property type="protein sequence ID" value="CAH0389038.1"/>
    <property type="molecule type" value="Genomic_DNA"/>
</dbReference>
<feature type="transmembrane region" description="Helical" evidence="8">
    <location>
        <begin position="207"/>
        <end position="227"/>
    </location>
</feature>